<keyword evidence="1" id="KW-1133">Transmembrane helix</keyword>
<dbReference type="Proteomes" id="UP000282876">
    <property type="component" value="Unassembled WGS sequence"/>
</dbReference>
<comment type="caution">
    <text evidence="2">The sequence shown here is derived from an EMBL/GenBank/DDBJ whole genome shotgun (WGS) entry which is preliminary data.</text>
</comment>
<dbReference type="EMBL" id="RCSS01000139">
    <property type="protein sequence ID" value="RVD92817.1"/>
    <property type="molecule type" value="Genomic_DNA"/>
</dbReference>
<feature type="transmembrane region" description="Helical" evidence="1">
    <location>
        <begin position="207"/>
        <end position="224"/>
    </location>
</feature>
<dbReference type="AlphaFoldDB" id="A0A437AP68"/>
<gene>
    <name evidence="2" type="ORF">TUBRATIS_006700</name>
</gene>
<keyword evidence="1" id="KW-0472">Membrane</keyword>
<feature type="transmembrane region" description="Helical" evidence="1">
    <location>
        <begin position="59"/>
        <end position="77"/>
    </location>
</feature>
<keyword evidence="1" id="KW-0812">Transmembrane</keyword>
<feature type="transmembrane region" description="Helical" evidence="1">
    <location>
        <begin position="137"/>
        <end position="160"/>
    </location>
</feature>
<name>A0A437AP68_9MICR</name>
<feature type="transmembrane region" description="Helical" evidence="1">
    <location>
        <begin position="180"/>
        <end position="200"/>
    </location>
</feature>
<feature type="transmembrane region" description="Helical" evidence="1">
    <location>
        <begin position="23"/>
        <end position="47"/>
    </location>
</feature>
<protein>
    <submittedName>
        <fullName evidence="2">Uncharacterized protein</fullName>
    </submittedName>
</protein>
<reference evidence="2 3" key="1">
    <citation type="submission" date="2018-10" db="EMBL/GenBank/DDBJ databases">
        <title>Draft genome sequence of the microsporidian Tubulinosema ratisbonensis.</title>
        <authorList>
            <person name="Polonais V."/>
            <person name="Peyretaillade E."/>
            <person name="Niehus S."/>
            <person name="Wawrzyniak I."/>
            <person name="Franchet A."/>
            <person name="Gaspin C."/>
            <person name="Reichstadt M."/>
            <person name="Belser C."/>
            <person name="Labadie K."/>
            <person name="Delbac F."/>
            <person name="Ferrandon D."/>
        </authorList>
    </citation>
    <scope>NUCLEOTIDE SEQUENCE [LARGE SCALE GENOMIC DNA]</scope>
    <source>
        <strain evidence="2 3">Franzen</strain>
    </source>
</reference>
<feature type="transmembrane region" description="Helical" evidence="1">
    <location>
        <begin position="244"/>
        <end position="262"/>
    </location>
</feature>
<sequence length="272" mass="32173">MNNFELQTGESDQEDLDNYNETLISLLLSSIQIFCLIFDWFLIATLIHNCIKCVELFTWFKIYTVILILVFAFSFYREKNMKKSISNLLTCNENAKLVLLLSNLLLFSSSCCKDFYSLVKQHKNLSYDLNSGSDLDCFPFINLGLNVFSLGIISSFSFTLFLKSKTDVQSINLNTLYKHFAFLLIFMGVSLSFYFYWFNIAPIIKEFIFMITFFIIVFCVLPVFEPKKYLNFRNERKLLIITNMIRICCLLIKFSGFIDYFYKFRYIYYKTN</sequence>
<keyword evidence="3" id="KW-1185">Reference proteome</keyword>
<accession>A0A437AP68</accession>
<organism evidence="2 3">
    <name type="scientific">Tubulinosema ratisbonensis</name>
    <dbReference type="NCBI Taxonomy" id="291195"/>
    <lineage>
        <taxon>Eukaryota</taxon>
        <taxon>Fungi</taxon>
        <taxon>Fungi incertae sedis</taxon>
        <taxon>Microsporidia</taxon>
        <taxon>Tubulinosematoidea</taxon>
        <taxon>Tubulinosematidae</taxon>
        <taxon>Tubulinosema</taxon>
    </lineage>
</organism>
<dbReference type="VEuPathDB" id="MicrosporidiaDB:TUBRATIS_006700"/>
<evidence type="ECO:0000256" key="1">
    <source>
        <dbReference type="SAM" id="Phobius"/>
    </source>
</evidence>
<feature type="transmembrane region" description="Helical" evidence="1">
    <location>
        <begin position="97"/>
        <end position="116"/>
    </location>
</feature>
<evidence type="ECO:0000313" key="3">
    <source>
        <dbReference type="Proteomes" id="UP000282876"/>
    </source>
</evidence>
<proteinExistence type="predicted"/>
<evidence type="ECO:0000313" key="2">
    <source>
        <dbReference type="EMBL" id="RVD92817.1"/>
    </source>
</evidence>